<evidence type="ECO:0000313" key="2">
    <source>
        <dbReference type="EMBL" id="KAB7789206.1"/>
    </source>
</evidence>
<keyword evidence="1" id="KW-1133">Transmembrane helix</keyword>
<organism evidence="2 3">
    <name type="scientific">Bifidobacterium cebidarum</name>
    <dbReference type="NCBI Taxonomy" id="2650773"/>
    <lineage>
        <taxon>Bacteria</taxon>
        <taxon>Bacillati</taxon>
        <taxon>Actinomycetota</taxon>
        <taxon>Actinomycetes</taxon>
        <taxon>Bifidobacteriales</taxon>
        <taxon>Bifidobacteriaceae</taxon>
        <taxon>Bifidobacterium</taxon>
    </lineage>
</organism>
<name>A0A6I1GHQ4_9BIFI</name>
<dbReference type="RefSeq" id="WP_152208856.1">
    <property type="nucleotide sequence ID" value="NZ_WBVS01000001.1"/>
</dbReference>
<reference evidence="2 3" key="1">
    <citation type="submission" date="2019-09" db="EMBL/GenBank/DDBJ databases">
        <title>Characterization of the phylogenetic diversity of two novel species belonging to the genus Bifidobacterium: Bifidobacterium cebidarum sp. nov. and Bifidobacterium leontopitheci sp. nov.</title>
        <authorList>
            <person name="Lugli G.A."/>
            <person name="Duranti S."/>
            <person name="Milani C."/>
            <person name="Turroni F."/>
            <person name="Ventura M."/>
        </authorList>
    </citation>
    <scope>NUCLEOTIDE SEQUENCE [LARGE SCALE GENOMIC DNA]</scope>
    <source>
        <strain evidence="2 3">LMG 31469</strain>
    </source>
</reference>
<feature type="transmembrane region" description="Helical" evidence="1">
    <location>
        <begin position="221"/>
        <end position="244"/>
    </location>
</feature>
<proteinExistence type="predicted"/>
<feature type="transmembrane region" description="Helical" evidence="1">
    <location>
        <begin position="118"/>
        <end position="138"/>
    </location>
</feature>
<evidence type="ECO:0000256" key="1">
    <source>
        <dbReference type="SAM" id="Phobius"/>
    </source>
</evidence>
<dbReference type="EMBL" id="WBVS01000001">
    <property type="protein sequence ID" value="KAB7789206.1"/>
    <property type="molecule type" value="Genomic_DNA"/>
</dbReference>
<feature type="transmembrane region" description="Helical" evidence="1">
    <location>
        <begin position="188"/>
        <end position="209"/>
    </location>
</feature>
<sequence>MTSSVVLDTERSAAARIRVKAFVWLAVFLVVLIAAVMAGTDRSGGPVHAEQVTGTVSSVNTAKNSVMVEANGVEYPFRHRTHSEYYYHVGDRLQVYVLNGEVYESLKGVSNSTMLNRAYPWLACAAFALACVSLTYAVGWRRASTVIHDADAGDPIAIAYLKRGPQLGTVEWWWATPPVRPASERRKVVALGVMLAFAAVAFIAIPIVMRLLGGIGGALDLLMAFALSALPFVALSIWCFVFAAHPSEGKIRVLRWMGWALLGAGLLGVLAIGWLSQDSYLYAGSTLVMVYTAAQTFIRALRSLATIALPGPVTMPQYREHIEQDIAMRARTESQVASEGWGLDMVRAKRERSMFVRYTLISVGFIAIIAVAAWLKTVM</sequence>
<evidence type="ECO:0000313" key="3">
    <source>
        <dbReference type="Proteomes" id="UP000468413"/>
    </source>
</evidence>
<comment type="caution">
    <text evidence="2">The sequence shown here is derived from an EMBL/GenBank/DDBJ whole genome shotgun (WGS) entry which is preliminary data.</text>
</comment>
<dbReference type="AlphaFoldDB" id="A0A6I1GHQ4"/>
<accession>A0A6I1GHQ4</accession>
<keyword evidence="3" id="KW-1185">Reference proteome</keyword>
<dbReference type="Proteomes" id="UP000468413">
    <property type="component" value="Unassembled WGS sequence"/>
</dbReference>
<feature type="transmembrane region" description="Helical" evidence="1">
    <location>
        <begin position="355"/>
        <end position="375"/>
    </location>
</feature>
<gene>
    <name evidence="2" type="ORF">F7D08_0158</name>
</gene>
<feature type="transmembrane region" description="Helical" evidence="1">
    <location>
        <begin position="256"/>
        <end position="274"/>
    </location>
</feature>
<feature type="transmembrane region" description="Helical" evidence="1">
    <location>
        <begin position="280"/>
        <end position="298"/>
    </location>
</feature>
<keyword evidence="1" id="KW-0472">Membrane</keyword>
<protein>
    <submittedName>
        <fullName evidence="2">Uncharacterized protein</fullName>
    </submittedName>
</protein>
<keyword evidence="1" id="KW-0812">Transmembrane</keyword>
<feature type="transmembrane region" description="Helical" evidence="1">
    <location>
        <begin position="21"/>
        <end position="40"/>
    </location>
</feature>